<dbReference type="InterPro" id="IPR003695">
    <property type="entry name" value="Ppx_GppA_N"/>
</dbReference>
<accession>A0A240TUL1</accession>
<dbReference type="PANTHER" id="PTHR30005">
    <property type="entry name" value="EXOPOLYPHOSPHATASE"/>
    <property type="match status" value="1"/>
</dbReference>
<dbReference type="SUPFAM" id="SSF109604">
    <property type="entry name" value="HD-domain/PDEase-like"/>
    <property type="match status" value="1"/>
</dbReference>
<dbReference type="InterPro" id="IPR043129">
    <property type="entry name" value="ATPase_NBD"/>
</dbReference>
<dbReference type="FunFam" id="3.30.420.150:FF:000001">
    <property type="entry name" value="Guanosine-5'-triphosphate,3'-diphosphate pyrophosphatase"/>
    <property type="match status" value="1"/>
</dbReference>
<sequence>MHNGTLLAAVDLGSNSFRLEIGRFEHGHIQRMEYLKETVRLGNGLDEEFNLTREAMQRGWDCLARFGERLAGFERAQVRAVATQTLREARNRDEFLARGGEILGYPIDVVSGPEEARLIYQGVARLLPQSDERRLVVDIGGRSTEFILGQQFRPHTVASFRVGSVAWSTRYFADGQFTRQAFLAAEIAAKAVLDEALGTFRPDTWEIAYGSSGTAGAVGDILAAAGGTEGLITAEGLDWLQDRLLRSHHADRVRLEGLKEDRRAVIGGGISVLRAVFDLLEIRQMHVAQGALRQGALYDLLDREQPETDLRTTTVNGLMQRFSVDMAQAERVARVASALFTQAAPLNSERAARKLEWAARLHEIGGIISHSEYHRHGAYILDHTDAAGFSVSELHRLGALVLGQRGKVRKLEIELINDAGFSLQLLSLRIAVALCHARRDPDVEGLSMRAAGTRHTISTRPGWAAAYPQSAYLLREEVVAWQKTPWELELNLG</sequence>
<dbReference type="CDD" id="cd24053">
    <property type="entry name" value="ASKHA_NBD_EcPPX-GppA-like"/>
    <property type="match status" value="1"/>
</dbReference>
<evidence type="ECO:0000256" key="1">
    <source>
        <dbReference type="ARBA" id="ARBA00022801"/>
    </source>
</evidence>
<dbReference type="FunFam" id="3.30.420.40:FF:000023">
    <property type="entry name" value="Guanosine-5'-triphosphate,3'-diphosphate pyrophosphatase"/>
    <property type="match status" value="1"/>
</dbReference>
<dbReference type="Gene3D" id="1.10.3210.10">
    <property type="entry name" value="Hypothetical protein af1432"/>
    <property type="match status" value="1"/>
</dbReference>
<dbReference type="GO" id="GO:0004309">
    <property type="term" value="F:exopolyphosphatase activity"/>
    <property type="evidence" value="ECO:0007669"/>
    <property type="project" value="TreeGrafter"/>
</dbReference>
<keyword evidence="1" id="KW-0378">Hydrolase</keyword>
<dbReference type="GO" id="GO:0006798">
    <property type="term" value="P:polyphosphate catabolic process"/>
    <property type="evidence" value="ECO:0007669"/>
    <property type="project" value="TreeGrafter"/>
</dbReference>
<dbReference type="InterPro" id="IPR030673">
    <property type="entry name" value="PyroPPase_GppA_Ppx"/>
</dbReference>
<evidence type="ECO:0000259" key="3">
    <source>
        <dbReference type="Pfam" id="PF21447"/>
    </source>
</evidence>
<dbReference type="PIRSF" id="PIRSF001267">
    <property type="entry name" value="Pyrophosphatase_GppA_Ppx"/>
    <property type="match status" value="1"/>
</dbReference>
<dbReference type="InterPro" id="IPR048950">
    <property type="entry name" value="Ppx_GppA_C"/>
</dbReference>
<protein>
    <submittedName>
        <fullName evidence="4">Exopolyphosphatase</fullName>
    </submittedName>
</protein>
<evidence type="ECO:0000313" key="5">
    <source>
        <dbReference type="Proteomes" id="UP000194432"/>
    </source>
</evidence>
<organism evidence="4 5">
    <name type="scientific">Acidovorax carolinensis</name>
    <dbReference type="NCBI Taxonomy" id="553814"/>
    <lineage>
        <taxon>Bacteria</taxon>
        <taxon>Pseudomonadati</taxon>
        <taxon>Pseudomonadota</taxon>
        <taxon>Betaproteobacteria</taxon>
        <taxon>Burkholderiales</taxon>
        <taxon>Comamonadaceae</taxon>
        <taxon>Acidovorax</taxon>
    </lineage>
</organism>
<feature type="domain" description="Ppx/GppA phosphatase N-terminal" evidence="2">
    <location>
        <begin position="24"/>
        <end position="304"/>
    </location>
</feature>
<reference evidence="4 5" key="1">
    <citation type="submission" date="2017-05" db="EMBL/GenBank/DDBJ databases">
        <title>Polyphasic characterization of four soil-derived phenanthrene-degrading Acidovorax strains and proposal of Acidovorax phenanthrenivorans sp. nov.</title>
        <authorList>
            <person name="Singleton D.R."/>
            <person name="Lee J."/>
            <person name="Dickey A.N."/>
            <person name="Stroud A."/>
            <person name="Scholl E.H."/>
            <person name="Wright F.A."/>
            <person name="Aitken M.D."/>
        </authorList>
    </citation>
    <scope>NUCLEOTIDE SEQUENCE [LARGE SCALE GENOMIC DNA]</scope>
    <source>
        <strain evidence="4">NA3</strain>
    </source>
</reference>
<proteinExistence type="predicted"/>
<gene>
    <name evidence="4" type="ORF">CBP34_12745</name>
</gene>
<dbReference type="Pfam" id="PF21447">
    <property type="entry name" value="Ppx-GppA_III"/>
    <property type="match status" value="1"/>
</dbReference>
<dbReference type="InterPro" id="IPR050273">
    <property type="entry name" value="GppA/Ppx_hydrolase"/>
</dbReference>
<dbReference type="KEGG" id="acid:CBP33_12375"/>
<dbReference type="PANTHER" id="PTHR30005:SF14">
    <property type="entry name" value="EXOPOLYPHOSPHATASE"/>
    <property type="match status" value="1"/>
</dbReference>
<dbReference type="KEGG" id="acin:CBP34_12745"/>
<dbReference type="Proteomes" id="UP000194432">
    <property type="component" value="Chromosome 1"/>
</dbReference>
<evidence type="ECO:0000313" key="4">
    <source>
        <dbReference type="EMBL" id="ART52353.1"/>
    </source>
</evidence>
<dbReference type="AlphaFoldDB" id="A0A240U4M4"/>
<accession>A0A240U4M4</accession>
<dbReference type="Gene3D" id="3.30.420.40">
    <property type="match status" value="1"/>
</dbReference>
<dbReference type="Pfam" id="PF02541">
    <property type="entry name" value="Ppx-GppA"/>
    <property type="match status" value="1"/>
</dbReference>
<dbReference type="RefSeq" id="WP_086912809.1">
    <property type="nucleotide sequence ID" value="NZ_CP021359.1"/>
</dbReference>
<keyword evidence="5" id="KW-1185">Reference proteome</keyword>
<dbReference type="SUPFAM" id="SSF53067">
    <property type="entry name" value="Actin-like ATPase domain"/>
    <property type="match status" value="2"/>
</dbReference>
<feature type="domain" description="Ppx/GppA phosphatase C-terminal" evidence="3">
    <location>
        <begin position="311"/>
        <end position="466"/>
    </location>
</feature>
<dbReference type="Gene3D" id="3.30.420.150">
    <property type="entry name" value="Exopolyphosphatase. Domain 2"/>
    <property type="match status" value="1"/>
</dbReference>
<name>A0A240U4M4_9BURK</name>
<dbReference type="EMBL" id="CP021361">
    <property type="protein sequence ID" value="ART52353.1"/>
    <property type="molecule type" value="Genomic_DNA"/>
</dbReference>
<evidence type="ECO:0000259" key="2">
    <source>
        <dbReference type="Pfam" id="PF02541"/>
    </source>
</evidence>